<gene>
    <name evidence="1" type="ORF">P344_05700</name>
</gene>
<proteinExistence type="predicted"/>
<dbReference type="KEGG" id="smia:P344_05700"/>
<evidence type="ECO:0000313" key="2">
    <source>
        <dbReference type="Proteomes" id="UP000019260"/>
    </source>
</evidence>
<dbReference type="EMBL" id="CP006720">
    <property type="protein sequence ID" value="AHI58448.1"/>
    <property type="molecule type" value="Genomic_DNA"/>
</dbReference>
<dbReference type="AlphaFoldDB" id="W0GQG5"/>
<name>W0GQG5_9MOLU</name>
<dbReference type="RefSeq" id="WP_025317691.1">
    <property type="nucleotide sequence ID" value="NZ_CP002082.1"/>
</dbReference>
<dbReference type="Proteomes" id="UP000019260">
    <property type="component" value="Chromosome"/>
</dbReference>
<evidence type="ECO:0008006" key="3">
    <source>
        <dbReference type="Google" id="ProtNLM"/>
    </source>
</evidence>
<keyword evidence="2" id="KW-1185">Reference proteome</keyword>
<accession>W0GQG5</accession>
<dbReference type="NCBIfam" id="NF038029">
    <property type="entry name" value="LP_plasma"/>
    <property type="match status" value="1"/>
</dbReference>
<reference evidence="1 2" key="1">
    <citation type="submission" date="2013-09" db="EMBL/GenBank/DDBJ databases">
        <title>Complete genome sequence of Spiroplasma mirum suckling mouse cataract agent.</title>
        <authorList>
            <person name="Landry C.A."/>
            <person name="Bastian F.O."/>
            <person name="Thune R.L."/>
        </authorList>
    </citation>
    <scope>NUCLEOTIDE SEQUENCE [LARGE SCALE GENOMIC DNA]</scope>
    <source>
        <strain evidence="1 2">SMCA</strain>
    </source>
</reference>
<organism evidence="1 2">
    <name type="scientific">Spiroplasma mirum ATCC 29335</name>
    <dbReference type="NCBI Taxonomy" id="838561"/>
    <lineage>
        <taxon>Bacteria</taxon>
        <taxon>Bacillati</taxon>
        <taxon>Mycoplasmatota</taxon>
        <taxon>Mollicutes</taxon>
        <taxon>Entomoplasmatales</taxon>
        <taxon>Spiroplasmataceae</taxon>
        <taxon>Spiroplasma</taxon>
    </lineage>
</organism>
<protein>
    <recommendedName>
        <fullName evidence="3">Lipoprotein</fullName>
    </recommendedName>
</protein>
<evidence type="ECO:0000313" key="1">
    <source>
        <dbReference type="EMBL" id="AHI58448.1"/>
    </source>
</evidence>
<dbReference type="PATRIC" id="fig|838561.3.peg.1088"/>
<dbReference type="KEGG" id="smir:SMM_0953"/>
<sequence>MKRLLALFSALTLTATTTSSIIACNEKSSGVDLSSYTQVMFEQKINSQQHPTDKFTVVSFNNLVHFLWNVISNNKLNKKIRDEKWVETLFYSSNKGTTDYENLLDIPTILKNIDNGTSFYTKLCVNSDKAHLLSDLVTGETPFLQSTPSVKAIDLS</sequence>
<dbReference type="STRING" id="838561.P344_05700"/>
<dbReference type="InterPro" id="IPR054816">
    <property type="entry name" value="Lipoprotein_mollicutes-type_CS"/>
</dbReference>
<dbReference type="OrthoDB" id="9930922at2"/>
<dbReference type="PROSITE" id="PS51257">
    <property type="entry name" value="PROKAR_LIPOPROTEIN"/>
    <property type="match status" value="1"/>
</dbReference>
<dbReference type="HOGENOM" id="CLU_1685479_0_0_14"/>